<evidence type="ECO:0000313" key="3">
    <source>
        <dbReference type="Proteomes" id="UP000190626"/>
    </source>
</evidence>
<feature type="domain" description="N-acetyltransferase" evidence="1">
    <location>
        <begin position="20"/>
        <end position="61"/>
    </location>
</feature>
<gene>
    <name evidence="2" type="ORF">BC351_39170</name>
</gene>
<dbReference type="InterPro" id="IPR000182">
    <property type="entry name" value="GNAT_dom"/>
</dbReference>
<dbReference type="Proteomes" id="UP000190626">
    <property type="component" value="Unassembled WGS sequence"/>
</dbReference>
<keyword evidence="3" id="KW-1185">Reference proteome</keyword>
<dbReference type="RefSeq" id="WP_079419669.1">
    <property type="nucleotide sequence ID" value="NZ_MBTG01000051.1"/>
</dbReference>
<evidence type="ECO:0000259" key="1">
    <source>
        <dbReference type="Pfam" id="PF00583"/>
    </source>
</evidence>
<organism evidence="2 3">
    <name type="scientific">Paenibacillus ferrarius</name>
    <dbReference type="NCBI Taxonomy" id="1469647"/>
    <lineage>
        <taxon>Bacteria</taxon>
        <taxon>Bacillati</taxon>
        <taxon>Bacillota</taxon>
        <taxon>Bacilli</taxon>
        <taxon>Bacillales</taxon>
        <taxon>Paenibacillaceae</taxon>
        <taxon>Paenibacillus</taxon>
    </lineage>
</organism>
<name>A0A1V4H9D0_9BACL</name>
<dbReference type="Pfam" id="PF00583">
    <property type="entry name" value="Acetyltransf_1"/>
    <property type="match status" value="1"/>
</dbReference>
<dbReference type="STRING" id="1469647.BC351_39170"/>
<dbReference type="Gene3D" id="3.40.630.30">
    <property type="match status" value="1"/>
</dbReference>
<proteinExistence type="predicted"/>
<protein>
    <recommendedName>
        <fullName evidence="1">N-acetyltransferase domain-containing protein</fullName>
    </recommendedName>
</protein>
<evidence type="ECO:0000313" key="2">
    <source>
        <dbReference type="EMBL" id="OPH47916.1"/>
    </source>
</evidence>
<accession>A0A1V4H9D0</accession>
<comment type="caution">
    <text evidence="2">The sequence shown here is derived from an EMBL/GenBank/DDBJ whole genome shotgun (WGS) entry which is preliminary data.</text>
</comment>
<dbReference type="EMBL" id="MBTG01000051">
    <property type="protein sequence ID" value="OPH47916.1"/>
    <property type="molecule type" value="Genomic_DNA"/>
</dbReference>
<reference evidence="3" key="1">
    <citation type="submission" date="2016-07" db="EMBL/GenBank/DDBJ databases">
        <authorList>
            <person name="Florea S."/>
            <person name="Webb J.S."/>
            <person name="Jaromczyk J."/>
            <person name="Schardl C.L."/>
        </authorList>
    </citation>
    <scope>NUCLEOTIDE SEQUENCE [LARGE SCALE GENOMIC DNA]</scope>
    <source>
        <strain evidence="3">CY1</strain>
    </source>
</reference>
<dbReference type="GO" id="GO:0016747">
    <property type="term" value="F:acyltransferase activity, transferring groups other than amino-acyl groups"/>
    <property type="evidence" value="ECO:0007669"/>
    <property type="project" value="InterPro"/>
</dbReference>
<sequence>MVIPRTSFIIFEVVAEKLIKGGSYNIGWLSVSSQWRGKGVATVLLKHILEGGSRQKFIKRIQIGD</sequence>
<dbReference type="SUPFAM" id="SSF55729">
    <property type="entry name" value="Acyl-CoA N-acyltransferases (Nat)"/>
    <property type="match status" value="1"/>
</dbReference>
<dbReference type="CDD" id="cd04301">
    <property type="entry name" value="NAT_SF"/>
    <property type="match status" value="1"/>
</dbReference>
<dbReference type="AlphaFoldDB" id="A0A1V4H9D0"/>
<dbReference type="InterPro" id="IPR016181">
    <property type="entry name" value="Acyl_CoA_acyltransferase"/>
</dbReference>